<evidence type="ECO:0000256" key="2">
    <source>
        <dbReference type="ARBA" id="ARBA00023015"/>
    </source>
</evidence>
<organism evidence="8 9">
    <name type="scientific">Parvicella tangerina</name>
    <dbReference type="NCBI Taxonomy" id="2829795"/>
    <lineage>
        <taxon>Bacteria</taxon>
        <taxon>Pseudomonadati</taxon>
        <taxon>Bacteroidota</taxon>
        <taxon>Flavobacteriia</taxon>
        <taxon>Flavobacteriales</taxon>
        <taxon>Parvicellaceae</taxon>
        <taxon>Parvicella</taxon>
    </lineage>
</organism>
<dbReference type="InterPro" id="IPR013325">
    <property type="entry name" value="RNA_pol_sigma_r2"/>
</dbReference>
<dbReference type="GO" id="GO:0006352">
    <property type="term" value="P:DNA-templated transcription initiation"/>
    <property type="evidence" value="ECO:0007669"/>
    <property type="project" value="InterPro"/>
</dbReference>
<dbReference type="InterPro" id="IPR007627">
    <property type="entry name" value="RNA_pol_sigma70_r2"/>
</dbReference>
<dbReference type="PANTHER" id="PTHR43133:SF8">
    <property type="entry name" value="RNA POLYMERASE SIGMA FACTOR HI_1459-RELATED"/>
    <property type="match status" value="1"/>
</dbReference>
<dbReference type="Gene3D" id="1.10.1740.10">
    <property type="match status" value="1"/>
</dbReference>
<evidence type="ECO:0000256" key="1">
    <source>
        <dbReference type="ARBA" id="ARBA00010641"/>
    </source>
</evidence>
<proteinExistence type="inferred from homology"/>
<evidence type="ECO:0000256" key="3">
    <source>
        <dbReference type="ARBA" id="ARBA00023082"/>
    </source>
</evidence>
<dbReference type="Proteomes" id="UP000683507">
    <property type="component" value="Chromosome"/>
</dbReference>
<accession>A0A916ND99</accession>
<dbReference type="EMBL" id="OU015584">
    <property type="protein sequence ID" value="CAG5084936.1"/>
    <property type="molecule type" value="Genomic_DNA"/>
</dbReference>
<dbReference type="InterPro" id="IPR013324">
    <property type="entry name" value="RNA_pol_sigma_r3/r4-like"/>
</dbReference>
<dbReference type="InterPro" id="IPR013249">
    <property type="entry name" value="RNA_pol_sigma70_r4_t2"/>
</dbReference>
<keyword evidence="5" id="KW-0804">Transcription</keyword>
<dbReference type="GO" id="GO:0016987">
    <property type="term" value="F:sigma factor activity"/>
    <property type="evidence" value="ECO:0007669"/>
    <property type="project" value="UniProtKB-KW"/>
</dbReference>
<feature type="domain" description="RNA polymerase sigma factor 70 region 4 type 2" evidence="7">
    <location>
        <begin position="127"/>
        <end position="178"/>
    </location>
</feature>
<evidence type="ECO:0000313" key="8">
    <source>
        <dbReference type="EMBL" id="CAG5084936.1"/>
    </source>
</evidence>
<evidence type="ECO:0000313" key="9">
    <source>
        <dbReference type="Proteomes" id="UP000683507"/>
    </source>
</evidence>
<dbReference type="PANTHER" id="PTHR43133">
    <property type="entry name" value="RNA POLYMERASE ECF-TYPE SIGMA FACTO"/>
    <property type="match status" value="1"/>
</dbReference>
<dbReference type="RefSeq" id="WP_258542822.1">
    <property type="nucleotide sequence ID" value="NZ_OU015584.1"/>
</dbReference>
<dbReference type="KEGG" id="ptan:CRYO30217_02604"/>
<feature type="domain" description="RNA polymerase sigma-70 region 2" evidence="6">
    <location>
        <begin position="33"/>
        <end position="99"/>
    </location>
</feature>
<evidence type="ECO:0000259" key="6">
    <source>
        <dbReference type="Pfam" id="PF04542"/>
    </source>
</evidence>
<gene>
    <name evidence="8" type="primary">sigW_3</name>
    <name evidence="8" type="ORF">CRYO30217_02604</name>
</gene>
<dbReference type="InterPro" id="IPR039425">
    <property type="entry name" value="RNA_pol_sigma-70-like"/>
</dbReference>
<protein>
    <submittedName>
        <fullName evidence="8">ECF RNA polymerase sigma factor SigW</fullName>
    </submittedName>
</protein>
<evidence type="ECO:0000256" key="5">
    <source>
        <dbReference type="ARBA" id="ARBA00023163"/>
    </source>
</evidence>
<comment type="similarity">
    <text evidence="1">Belongs to the sigma-70 factor family. ECF subfamily.</text>
</comment>
<sequence length="188" mass="21877">MGWNLFSSPNLQVDERTIKKIKRGDRKVILSLYNYVFDVLMSTAVRYKSNQEDQMTIVNNAFMKVIDKIDKFKVGTAFLSWTKRIVINEAIDDFRRSKKYKAIFDLNDDVSQEVVANDELDEHISSEVLLKMINQLPPATKVVFNLFAVDGLKNKEIAEELEITYETVKWHIKTARKEIRKQLSLKTA</sequence>
<dbReference type="GO" id="GO:0003677">
    <property type="term" value="F:DNA binding"/>
    <property type="evidence" value="ECO:0007669"/>
    <property type="project" value="UniProtKB-KW"/>
</dbReference>
<dbReference type="SUPFAM" id="SSF88659">
    <property type="entry name" value="Sigma3 and sigma4 domains of RNA polymerase sigma factors"/>
    <property type="match status" value="1"/>
</dbReference>
<dbReference type="InterPro" id="IPR036388">
    <property type="entry name" value="WH-like_DNA-bd_sf"/>
</dbReference>
<keyword evidence="4" id="KW-0238">DNA-binding</keyword>
<dbReference type="Gene3D" id="1.10.10.10">
    <property type="entry name" value="Winged helix-like DNA-binding domain superfamily/Winged helix DNA-binding domain"/>
    <property type="match status" value="1"/>
</dbReference>
<dbReference type="CDD" id="cd06171">
    <property type="entry name" value="Sigma70_r4"/>
    <property type="match status" value="1"/>
</dbReference>
<name>A0A916ND99_9FLAO</name>
<evidence type="ECO:0000256" key="4">
    <source>
        <dbReference type="ARBA" id="ARBA00023125"/>
    </source>
</evidence>
<keyword evidence="9" id="KW-1185">Reference proteome</keyword>
<dbReference type="Pfam" id="PF04542">
    <property type="entry name" value="Sigma70_r2"/>
    <property type="match status" value="1"/>
</dbReference>
<dbReference type="InterPro" id="IPR014284">
    <property type="entry name" value="RNA_pol_sigma-70_dom"/>
</dbReference>
<keyword evidence="3" id="KW-0731">Sigma factor</keyword>
<evidence type="ECO:0000259" key="7">
    <source>
        <dbReference type="Pfam" id="PF08281"/>
    </source>
</evidence>
<dbReference type="SUPFAM" id="SSF88946">
    <property type="entry name" value="Sigma2 domain of RNA polymerase sigma factors"/>
    <property type="match status" value="1"/>
</dbReference>
<dbReference type="AlphaFoldDB" id="A0A916ND99"/>
<keyword evidence="2" id="KW-0805">Transcription regulation</keyword>
<dbReference type="NCBIfam" id="TIGR02937">
    <property type="entry name" value="sigma70-ECF"/>
    <property type="match status" value="1"/>
</dbReference>
<dbReference type="Pfam" id="PF08281">
    <property type="entry name" value="Sigma70_r4_2"/>
    <property type="match status" value="1"/>
</dbReference>
<reference evidence="8" key="1">
    <citation type="submission" date="2021-04" db="EMBL/GenBank/DDBJ databases">
        <authorList>
            <person name="Rodrigo-Torres L."/>
            <person name="Arahal R. D."/>
            <person name="Lucena T."/>
        </authorList>
    </citation>
    <scope>NUCLEOTIDE SEQUENCE</scope>
    <source>
        <strain evidence="8">AS29M-1</strain>
    </source>
</reference>